<dbReference type="InterPro" id="IPR006059">
    <property type="entry name" value="SBP"/>
</dbReference>
<dbReference type="AlphaFoldDB" id="A0A4R6RGM0"/>
<dbReference type="EMBL" id="SNXY01000007">
    <property type="protein sequence ID" value="TDP85295.1"/>
    <property type="molecule type" value="Genomic_DNA"/>
</dbReference>
<keyword evidence="3 5" id="KW-0732">Signal</keyword>
<feature type="chain" id="PRO_5020285600" evidence="5">
    <location>
        <begin position="22"/>
        <end position="421"/>
    </location>
</feature>
<dbReference type="Pfam" id="PF01547">
    <property type="entry name" value="SBP_bac_1"/>
    <property type="match status" value="1"/>
</dbReference>
<evidence type="ECO:0000256" key="3">
    <source>
        <dbReference type="ARBA" id="ARBA00022729"/>
    </source>
</evidence>
<proteinExistence type="inferred from homology"/>
<dbReference type="CDD" id="cd13585">
    <property type="entry name" value="PBP2_TMBP_like"/>
    <property type="match status" value="1"/>
</dbReference>
<name>A0A4R6RGM0_9HYPH</name>
<dbReference type="GO" id="GO:0042956">
    <property type="term" value="P:maltodextrin transmembrane transport"/>
    <property type="evidence" value="ECO:0007669"/>
    <property type="project" value="TreeGrafter"/>
</dbReference>
<dbReference type="Proteomes" id="UP000294547">
    <property type="component" value="Unassembled WGS sequence"/>
</dbReference>
<feature type="signal peptide" evidence="5">
    <location>
        <begin position="1"/>
        <end position="21"/>
    </location>
</feature>
<evidence type="ECO:0000313" key="7">
    <source>
        <dbReference type="Proteomes" id="UP000294547"/>
    </source>
</evidence>
<dbReference type="GO" id="GO:0055052">
    <property type="term" value="C:ATP-binding cassette (ABC) transporter complex, substrate-binding subunit-containing"/>
    <property type="evidence" value="ECO:0007669"/>
    <property type="project" value="TreeGrafter"/>
</dbReference>
<reference evidence="6 7" key="1">
    <citation type="submission" date="2019-03" db="EMBL/GenBank/DDBJ databases">
        <title>Genomic Encyclopedia of Type Strains, Phase IV (KMG-IV): sequencing the most valuable type-strain genomes for metagenomic binning, comparative biology and taxonomic classification.</title>
        <authorList>
            <person name="Goeker M."/>
        </authorList>
    </citation>
    <scope>NUCLEOTIDE SEQUENCE [LARGE SCALE GENOMIC DNA]</scope>
    <source>
        <strain evidence="6 7">DSM 102969</strain>
    </source>
</reference>
<evidence type="ECO:0000313" key="6">
    <source>
        <dbReference type="EMBL" id="TDP85295.1"/>
    </source>
</evidence>
<dbReference type="Gene3D" id="3.40.190.10">
    <property type="entry name" value="Periplasmic binding protein-like II"/>
    <property type="match status" value="2"/>
</dbReference>
<comment type="caution">
    <text evidence="6">The sequence shown here is derived from an EMBL/GenBank/DDBJ whole genome shotgun (WGS) entry which is preliminary data.</text>
</comment>
<evidence type="ECO:0000256" key="5">
    <source>
        <dbReference type="SAM" id="SignalP"/>
    </source>
</evidence>
<evidence type="ECO:0000256" key="1">
    <source>
        <dbReference type="ARBA" id="ARBA00008520"/>
    </source>
</evidence>
<keyword evidence="2" id="KW-0813">Transport</keyword>
<dbReference type="OrthoDB" id="9811951at2"/>
<gene>
    <name evidence="6" type="ORF">EDD54_2147</name>
</gene>
<dbReference type="GO" id="GO:1901982">
    <property type="term" value="F:maltose binding"/>
    <property type="evidence" value="ECO:0007669"/>
    <property type="project" value="TreeGrafter"/>
</dbReference>
<dbReference type="SUPFAM" id="SSF53850">
    <property type="entry name" value="Periplasmic binding protein-like II"/>
    <property type="match status" value="1"/>
</dbReference>
<dbReference type="PANTHER" id="PTHR30061">
    <property type="entry name" value="MALTOSE-BINDING PERIPLASMIC PROTEIN"/>
    <property type="match status" value="1"/>
</dbReference>
<keyword evidence="7" id="KW-1185">Reference proteome</keyword>
<protein>
    <submittedName>
        <fullName evidence="6">Carbohydrate ABC transporter substrate-binding protein (CUT1 family)</fullName>
    </submittedName>
</protein>
<dbReference type="GO" id="GO:0015768">
    <property type="term" value="P:maltose transport"/>
    <property type="evidence" value="ECO:0007669"/>
    <property type="project" value="TreeGrafter"/>
</dbReference>
<organism evidence="6 7">
    <name type="scientific">Oharaeibacter diazotrophicus</name>
    <dbReference type="NCBI Taxonomy" id="1920512"/>
    <lineage>
        <taxon>Bacteria</taxon>
        <taxon>Pseudomonadati</taxon>
        <taxon>Pseudomonadota</taxon>
        <taxon>Alphaproteobacteria</taxon>
        <taxon>Hyphomicrobiales</taxon>
        <taxon>Pleomorphomonadaceae</taxon>
        <taxon>Oharaeibacter</taxon>
    </lineage>
</organism>
<sequence length="421" mass="45921">MTRTLAAAALMTIMMAGTALADTTLKLVEVITSPERTETLKGIVKTFEEANPGTTVEIVSLPWGEAFEKFATMYAAGEIPDVMEMPDTWVSLYANNGALESLEPYLKDWEHAGDLSARALEFGRQVKDTAYMLPYGFYLRAMFYNKKLLAEAGVAEPPKTLDEFAEAAKKVSALPGKSGYCLRGGPGGLNGWVMFGASMAGSDAFFHEDGTSTFADPGWVKGITYLVDLYKNGYAPKDSVNWGFNEIVAGFYSGTCAFLDQDPDALIAIAERMKAEDFGVTTMPKGPDGKTFPTIGYGGWSMFAASEHKDLAWKLIATLEGPAGNIAWNKRTGALPALTSASNDQFFASEQFKGWFAELADPDAKPISMPTYLEEFAFFKDSLVIKTSQQALLGEITPEELAKQWADYMTIAQQKYLASKK</sequence>
<accession>A0A4R6RGM0</accession>
<evidence type="ECO:0000256" key="4">
    <source>
        <dbReference type="ARBA" id="ARBA00022764"/>
    </source>
</evidence>
<evidence type="ECO:0000256" key="2">
    <source>
        <dbReference type="ARBA" id="ARBA00022448"/>
    </source>
</evidence>
<comment type="similarity">
    <text evidence="1">Belongs to the bacterial solute-binding protein 1 family.</text>
</comment>
<keyword evidence="4" id="KW-0574">Periplasm</keyword>
<dbReference type="PANTHER" id="PTHR30061:SF50">
    <property type="entry name" value="MALTOSE_MALTODEXTRIN-BINDING PERIPLASMIC PROTEIN"/>
    <property type="match status" value="1"/>
</dbReference>
<dbReference type="RefSeq" id="WP_126541154.1">
    <property type="nucleotide sequence ID" value="NZ_BSPM01000004.1"/>
</dbReference>